<proteinExistence type="predicted"/>
<protein>
    <submittedName>
        <fullName evidence="1">Uncharacterized protein</fullName>
    </submittedName>
</protein>
<keyword evidence="2" id="KW-1185">Reference proteome</keyword>
<gene>
    <name evidence="1" type="ORF">B0T16DRAFT_417486</name>
</gene>
<sequence>MPLRNLTIDILLNVNQRRVGGVWFDKPYTGSTGKLYLLRLTRCFGVNGMGEKYLFPSLYYGLVMQSTGKPGEYRRIGFAQHISLGVSYDGIPVMDQKDPWAAEQKQTIVIR</sequence>
<organism evidence="1 2">
    <name type="scientific">Cercophora newfieldiana</name>
    <dbReference type="NCBI Taxonomy" id="92897"/>
    <lineage>
        <taxon>Eukaryota</taxon>
        <taxon>Fungi</taxon>
        <taxon>Dikarya</taxon>
        <taxon>Ascomycota</taxon>
        <taxon>Pezizomycotina</taxon>
        <taxon>Sordariomycetes</taxon>
        <taxon>Sordariomycetidae</taxon>
        <taxon>Sordariales</taxon>
        <taxon>Lasiosphaeriaceae</taxon>
        <taxon>Cercophora</taxon>
    </lineage>
</organism>
<dbReference type="EMBL" id="JAULSV010000005">
    <property type="protein sequence ID" value="KAK0644313.1"/>
    <property type="molecule type" value="Genomic_DNA"/>
</dbReference>
<evidence type="ECO:0000313" key="2">
    <source>
        <dbReference type="Proteomes" id="UP001174936"/>
    </source>
</evidence>
<name>A0AA39Y1Q5_9PEZI</name>
<accession>A0AA39Y1Q5</accession>
<dbReference type="AlphaFoldDB" id="A0AA39Y1Q5"/>
<evidence type="ECO:0000313" key="1">
    <source>
        <dbReference type="EMBL" id="KAK0644313.1"/>
    </source>
</evidence>
<reference evidence="1" key="1">
    <citation type="submission" date="2023-06" db="EMBL/GenBank/DDBJ databases">
        <title>Genome-scale phylogeny and comparative genomics of the fungal order Sordariales.</title>
        <authorList>
            <consortium name="Lawrence Berkeley National Laboratory"/>
            <person name="Hensen N."/>
            <person name="Bonometti L."/>
            <person name="Westerberg I."/>
            <person name="Brannstrom I.O."/>
            <person name="Guillou S."/>
            <person name="Cros-Aarteil S."/>
            <person name="Calhoun S."/>
            <person name="Haridas S."/>
            <person name="Kuo A."/>
            <person name="Mondo S."/>
            <person name="Pangilinan J."/>
            <person name="Riley R."/>
            <person name="Labutti K."/>
            <person name="Andreopoulos B."/>
            <person name="Lipzen A."/>
            <person name="Chen C."/>
            <person name="Yanf M."/>
            <person name="Daum C."/>
            <person name="Ng V."/>
            <person name="Clum A."/>
            <person name="Steindorff A."/>
            <person name="Ohm R."/>
            <person name="Martin F."/>
            <person name="Silar P."/>
            <person name="Natvig D."/>
            <person name="Lalanne C."/>
            <person name="Gautier V."/>
            <person name="Ament-Velasquez S.L."/>
            <person name="Kruys A."/>
            <person name="Hutchinson M.I."/>
            <person name="Powell A.J."/>
            <person name="Barry K."/>
            <person name="Miller A.N."/>
            <person name="Grigoriev I.V."/>
            <person name="Debuchy R."/>
            <person name="Gladieux P."/>
            <person name="Thoren M.H."/>
            <person name="Johannesson H."/>
        </authorList>
    </citation>
    <scope>NUCLEOTIDE SEQUENCE</scope>
    <source>
        <strain evidence="1">SMH2532-1</strain>
    </source>
</reference>
<dbReference type="Proteomes" id="UP001174936">
    <property type="component" value="Unassembled WGS sequence"/>
</dbReference>
<comment type="caution">
    <text evidence="1">The sequence shown here is derived from an EMBL/GenBank/DDBJ whole genome shotgun (WGS) entry which is preliminary data.</text>
</comment>